<reference evidence="1" key="1">
    <citation type="submission" date="2014-07" db="EMBL/GenBank/DDBJ databases">
        <title>Identification of a novel salt tolerance gene in wild soybean by whole-genome sequencing.</title>
        <authorList>
            <person name="Lam H.-M."/>
            <person name="Qi X."/>
            <person name="Li M.-W."/>
            <person name="Liu X."/>
            <person name="Xie M."/>
            <person name="Ni M."/>
            <person name="Xu X."/>
        </authorList>
    </citation>
    <scope>NUCLEOTIDE SEQUENCE [LARGE SCALE GENOMIC DNA]</scope>
    <source>
        <tissue evidence="1">Root</tissue>
    </source>
</reference>
<name>A0A0B2PMI4_GLYSO</name>
<evidence type="ECO:0000313" key="1">
    <source>
        <dbReference type="EMBL" id="KHN08848.1"/>
    </source>
</evidence>
<dbReference type="AlphaFoldDB" id="A0A0B2PMI4"/>
<proteinExistence type="predicted"/>
<gene>
    <name evidence="1" type="ORF">glysoja_048523</name>
</gene>
<protein>
    <submittedName>
        <fullName evidence="1">Uncharacterized protein</fullName>
    </submittedName>
</protein>
<organism evidence="1">
    <name type="scientific">Glycine soja</name>
    <name type="common">Wild soybean</name>
    <dbReference type="NCBI Taxonomy" id="3848"/>
    <lineage>
        <taxon>Eukaryota</taxon>
        <taxon>Viridiplantae</taxon>
        <taxon>Streptophyta</taxon>
        <taxon>Embryophyta</taxon>
        <taxon>Tracheophyta</taxon>
        <taxon>Spermatophyta</taxon>
        <taxon>Magnoliopsida</taxon>
        <taxon>eudicotyledons</taxon>
        <taxon>Gunneridae</taxon>
        <taxon>Pentapetalae</taxon>
        <taxon>rosids</taxon>
        <taxon>fabids</taxon>
        <taxon>Fabales</taxon>
        <taxon>Fabaceae</taxon>
        <taxon>Papilionoideae</taxon>
        <taxon>50 kb inversion clade</taxon>
        <taxon>NPAAA clade</taxon>
        <taxon>indigoferoid/millettioid clade</taxon>
        <taxon>Phaseoleae</taxon>
        <taxon>Glycine</taxon>
        <taxon>Glycine subgen. Soja</taxon>
    </lineage>
</organism>
<sequence>MPAQDKLTMKMACFSGPPDNNHNKDNNKRLVLPCYICLRHQLCRFISLFWPACHRHHGERVKWKGN</sequence>
<dbReference type="Proteomes" id="UP000053555">
    <property type="component" value="Unassembled WGS sequence"/>
</dbReference>
<dbReference type="EMBL" id="KN665649">
    <property type="protein sequence ID" value="KHN08848.1"/>
    <property type="molecule type" value="Genomic_DNA"/>
</dbReference>
<accession>A0A0B2PMI4</accession>